<comment type="function">
    <text evidence="15">Non-classical phosphatidylinositol (PtdIns) transfer protein (PITP), which exhibits PtdIns-binding/transfer activity in the absence of detectable PtdCho-binding/transfer activity. Regulates PtdIns(4,5)P2 homeostasis at the plasma membrane. Heme-binding protein that may play a role in organic oxidant-induced stress responses.</text>
</comment>
<accession>A0A8H5KS23</accession>
<dbReference type="GO" id="GO:0005886">
    <property type="term" value="C:plasma membrane"/>
    <property type="evidence" value="ECO:0007669"/>
    <property type="project" value="TreeGrafter"/>
</dbReference>
<keyword evidence="6 16" id="KW-0963">Cytoplasm</keyword>
<feature type="region of interest" description="Disordered" evidence="17">
    <location>
        <begin position="295"/>
        <end position="339"/>
    </location>
</feature>
<dbReference type="InterPro" id="IPR011074">
    <property type="entry name" value="CRAL/TRIO_N_dom"/>
</dbReference>
<dbReference type="GO" id="GO:0043001">
    <property type="term" value="P:Golgi to plasma membrane protein transport"/>
    <property type="evidence" value="ECO:0007669"/>
    <property type="project" value="TreeGrafter"/>
</dbReference>
<evidence type="ECO:0000256" key="16">
    <source>
        <dbReference type="RuleBase" id="RU367059"/>
    </source>
</evidence>
<feature type="domain" description="CRAL-TRIO" evidence="18">
    <location>
        <begin position="149"/>
        <end position="285"/>
    </location>
</feature>
<name>A0A8H5KS23_9HYPO</name>
<evidence type="ECO:0000256" key="15">
    <source>
        <dbReference type="ARBA" id="ARBA00024180"/>
    </source>
</evidence>
<dbReference type="InterPro" id="IPR036865">
    <property type="entry name" value="CRAL-TRIO_dom_sf"/>
</dbReference>
<dbReference type="GO" id="GO:0005829">
    <property type="term" value="C:cytosol"/>
    <property type="evidence" value="ECO:0007669"/>
    <property type="project" value="TreeGrafter"/>
</dbReference>
<dbReference type="CDD" id="cd00170">
    <property type="entry name" value="SEC14"/>
    <property type="match status" value="1"/>
</dbReference>
<dbReference type="GO" id="GO:0008526">
    <property type="term" value="F:phosphatidylinositol transfer activity"/>
    <property type="evidence" value="ECO:0007669"/>
    <property type="project" value="UniProtKB-UniRule"/>
</dbReference>
<evidence type="ECO:0000313" key="19">
    <source>
        <dbReference type="EMBL" id="KAF5579494.1"/>
    </source>
</evidence>
<keyword evidence="20" id="KW-1185">Reference proteome</keyword>
<evidence type="ECO:0000256" key="9">
    <source>
        <dbReference type="ARBA" id="ARBA00022824"/>
    </source>
</evidence>
<dbReference type="GO" id="GO:0032541">
    <property type="term" value="C:cortical endoplasmic reticulum"/>
    <property type="evidence" value="ECO:0007669"/>
    <property type="project" value="TreeGrafter"/>
</dbReference>
<dbReference type="Gene3D" id="3.40.525.10">
    <property type="entry name" value="CRAL-TRIO lipid binding domain"/>
    <property type="match status" value="1"/>
</dbReference>
<keyword evidence="9 16" id="KW-0256">Endoplasmic reticulum</keyword>
<evidence type="ECO:0000259" key="18">
    <source>
        <dbReference type="PROSITE" id="PS50191"/>
    </source>
</evidence>
<evidence type="ECO:0000256" key="13">
    <source>
        <dbReference type="ARBA" id="ARBA00023136"/>
    </source>
</evidence>
<evidence type="ECO:0000256" key="7">
    <source>
        <dbReference type="ARBA" id="ARBA00022617"/>
    </source>
</evidence>
<dbReference type="InterPro" id="IPR036273">
    <property type="entry name" value="CRAL/TRIO_N_dom_sf"/>
</dbReference>
<dbReference type="Proteomes" id="UP000544095">
    <property type="component" value="Unassembled WGS sequence"/>
</dbReference>
<dbReference type="AlphaFoldDB" id="A0A8H5KS23"/>
<reference evidence="19 20" key="1">
    <citation type="submission" date="2020-05" db="EMBL/GenBank/DDBJ databases">
        <title>Identification and distribution of gene clusters putatively required for synthesis of sphingolipid metabolism inhibitors in phylogenetically diverse species of the filamentous fungus Fusarium.</title>
        <authorList>
            <person name="Kim H.-S."/>
            <person name="Busman M."/>
            <person name="Brown D.W."/>
            <person name="Divon H."/>
            <person name="Uhlig S."/>
            <person name="Proctor R.H."/>
        </authorList>
    </citation>
    <scope>NUCLEOTIDE SEQUENCE [LARGE SCALE GENOMIC DNA]</scope>
    <source>
        <strain evidence="19 20">NRRL 25211</strain>
    </source>
</reference>
<evidence type="ECO:0000256" key="4">
    <source>
        <dbReference type="ARBA" id="ARBA00018320"/>
    </source>
</evidence>
<keyword evidence="11" id="KW-0408">Iron</keyword>
<dbReference type="EMBL" id="JAAOAR010000519">
    <property type="protein sequence ID" value="KAF5579494.1"/>
    <property type="molecule type" value="Genomic_DNA"/>
</dbReference>
<comment type="subcellular location">
    <subcellularLocation>
        <location evidence="16">Cytoplasm</location>
    </subcellularLocation>
    <subcellularLocation>
        <location evidence="2 16">Endoplasmic reticulum membrane</location>
        <topology evidence="2 16">Peripheral membrane protein</topology>
    </subcellularLocation>
    <subcellularLocation>
        <location evidence="16">Microsome membrane</location>
        <topology evidence="16">Peripheral membrane protein</topology>
    </subcellularLocation>
</comment>
<evidence type="ECO:0000256" key="1">
    <source>
        <dbReference type="ARBA" id="ARBA00001970"/>
    </source>
</evidence>
<evidence type="ECO:0000256" key="2">
    <source>
        <dbReference type="ARBA" id="ARBA00004406"/>
    </source>
</evidence>
<keyword evidence="8" id="KW-0479">Metal-binding</keyword>
<dbReference type="InterPro" id="IPR042938">
    <property type="entry name" value="Sfh5"/>
</dbReference>
<dbReference type="SMART" id="SM00516">
    <property type="entry name" value="SEC14"/>
    <property type="match status" value="1"/>
</dbReference>
<keyword evidence="12 16" id="KW-0445">Lipid transport</keyword>
<dbReference type="GO" id="GO:0046872">
    <property type="term" value="F:metal ion binding"/>
    <property type="evidence" value="ECO:0007669"/>
    <property type="project" value="UniProtKB-KW"/>
</dbReference>
<evidence type="ECO:0000256" key="6">
    <source>
        <dbReference type="ARBA" id="ARBA00022490"/>
    </source>
</evidence>
<dbReference type="PANTHER" id="PTHR47669">
    <property type="entry name" value="PHOSPHATIDYLINOSITOL TRANSFER PROTEIN SFH5"/>
    <property type="match status" value="1"/>
</dbReference>
<evidence type="ECO:0000256" key="10">
    <source>
        <dbReference type="ARBA" id="ARBA00022848"/>
    </source>
</evidence>
<gene>
    <name evidence="19" type="ORF">FPANT_9610</name>
</gene>
<evidence type="ECO:0000256" key="3">
    <source>
        <dbReference type="ARBA" id="ARBA00006667"/>
    </source>
</evidence>
<feature type="compositionally biased region" description="Basic and acidic residues" evidence="17">
    <location>
        <begin position="386"/>
        <end position="412"/>
    </location>
</feature>
<evidence type="ECO:0000256" key="12">
    <source>
        <dbReference type="ARBA" id="ARBA00023055"/>
    </source>
</evidence>
<dbReference type="PANTHER" id="PTHR47669:SF1">
    <property type="entry name" value="PHOSPHATIDYLINOSITOL TRANSFER PROTEIN SFH5"/>
    <property type="match status" value="1"/>
</dbReference>
<dbReference type="GO" id="GO:0005789">
    <property type="term" value="C:endoplasmic reticulum membrane"/>
    <property type="evidence" value="ECO:0007669"/>
    <property type="project" value="UniProtKB-SubCell"/>
</dbReference>
<comment type="cofactor">
    <cofactor evidence="1">
        <name>heme b</name>
        <dbReference type="ChEBI" id="CHEBI:60344"/>
    </cofactor>
</comment>
<feature type="region of interest" description="Disordered" evidence="17">
    <location>
        <begin position="371"/>
        <end position="412"/>
    </location>
</feature>
<keyword evidence="7" id="KW-0349">Heme</keyword>
<comment type="catalytic activity">
    <reaction evidence="14">
        <text>a 1,2-diacyl-sn-glycero-3-phospho-(1D-myo-inositol)(in) = a 1,2-diacyl-sn-glycero-3-phospho-(1D-myo-inositol)(out)</text>
        <dbReference type="Rhea" id="RHEA:38691"/>
        <dbReference type="ChEBI" id="CHEBI:57880"/>
    </reaction>
    <physiologicalReaction direction="left-to-right" evidence="14">
        <dbReference type="Rhea" id="RHEA:38692"/>
    </physiologicalReaction>
</comment>
<evidence type="ECO:0000256" key="5">
    <source>
        <dbReference type="ARBA" id="ARBA00022448"/>
    </source>
</evidence>
<keyword evidence="13 16" id="KW-0472">Membrane</keyword>
<dbReference type="SUPFAM" id="SSF52087">
    <property type="entry name" value="CRAL/TRIO domain"/>
    <property type="match status" value="1"/>
</dbReference>
<evidence type="ECO:0000313" key="20">
    <source>
        <dbReference type="Proteomes" id="UP000544095"/>
    </source>
</evidence>
<evidence type="ECO:0000256" key="11">
    <source>
        <dbReference type="ARBA" id="ARBA00023004"/>
    </source>
</evidence>
<proteinExistence type="inferred from homology"/>
<keyword evidence="5 16" id="KW-0813">Transport</keyword>
<comment type="similarity">
    <text evidence="3 16">Belongs to the SFH5 family.</text>
</comment>
<evidence type="ECO:0000256" key="14">
    <source>
        <dbReference type="ARBA" id="ARBA00024146"/>
    </source>
</evidence>
<comment type="caution">
    <text evidence="19">The sequence shown here is derived from an EMBL/GenBank/DDBJ whole genome shotgun (WGS) entry which is preliminary data.</text>
</comment>
<dbReference type="PROSITE" id="PS50191">
    <property type="entry name" value="CRAL_TRIO"/>
    <property type="match status" value="1"/>
</dbReference>
<dbReference type="GO" id="GO:0017157">
    <property type="term" value="P:regulation of exocytosis"/>
    <property type="evidence" value="ECO:0007669"/>
    <property type="project" value="TreeGrafter"/>
</dbReference>
<keyword evidence="10 16" id="KW-0492">Microsome</keyword>
<evidence type="ECO:0000256" key="17">
    <source>
        <dbReference type="SAM" id="MobiDB-lite"/>
    </source>
</evidence>
<protein>
    <recommendedName>
        <fullName evidence="4 16">Phosphatidylinositol transfer protein SFH5</fullName>
        <shortName evidence="16">PITP SFH5</shortName>
    </recommendedName>
</protein>
<sequence>MASSTTTMAAEQDKTVPAAVPAENPATPETPLNKLNARLEDIFTKTFHKEMWGVQLTNIDHVPTKVVLQKFLRANNDDPVAAEKQLTQALEWRKKMNPTALVTQTFDKSKFGDLGYVTVHKGENGKETIITWNIYGAVKDNKATFGNVEEFIKWRAAIMELGVQKLKLDQVTEPIPEGGEDPYQMIQVHDYLNVSFFRMDPAVKAASKETITVFSMAYPELLAHKYFVNVPHIMGWMYGAIKHFLAPATLRKFHPMTSGTTLATELKGIVSTLPKEYGGQGPSVKEGMSVSLTEAGVTETGETKAGPSPTEVPEKTTATDSTTAEKTAFAPESAPATEKPLTAEPVVAAAAPAPSSAPAAEAVPAPIPAPVEAAKAETAEQAAEQAGEKPIGEALEKLSVDPAESEKKDTAA</sequence>
<dbReference type="Pfam" id="PF00650">
    <property type="entry name" value="CRAL_TRIO"/>
    <property type="match status" value="1"/>
</dbReference>
<organism evidence="19 20">
    <name type="scientific">Fusarium pseudoanthophilum</name>
    <dbReference type="NCBI Taxonomy" id="48495"/>
    <lineage>
        <taxon>Eukaryota</taxon>
        <taxon>Fungi</taxon>
        <taxon>Dikarya</taxon>
        <taxon>Ascomycota</taxon>
        <taxon>Pezizomycotina</taxon>
        <taxon>Sordariomycetes</taxon>
        <taxon>Hypocreomycetidae</taxon>
        <taxon>Hypocreales</taxon>
        <taxon>Nectriaceae</taxon>
        <taxon>Fusarium</taxon>
        <taxon>Fusarium fujikuroi species complex</taxon>
    </lineage>
</organism>
<evidence type="ECO:0000256" key="8">
    <source>
        <dbReference type="ARBA" id="ARBA00022723"/>
    </source>
</evidence>
<dbReference type="SUPFAM" id="SSF46938">
    <property type="entry name" value="CRAL/TRIO N-terminal domain"/>
    <property type="match status" value="1"/>
</dbReference>
<feature type="region of interest" description="Disordered" evidence="17">
    <location>
        <begin position="1"/>
        <end position="32"/>
    </location>
</feature>
<dbReference type="Pfam" id="PF03765">
    <property type="entry name" value="CRAL_TRIO_N"/>
    <property type="match status" value="1"/>
</dbReference>
<feature type="compositionally biased region" description="Low complexity" evidence="17">
    <location>
        <begin position="315"/>
        <end position="328"/>
    </location>
</feature>
<dbReference type="InterPro" id="IPR001251">
    <property type="entry name" value="CRAL-TRIO_dom"/>
</dbReference>